<name>A0ABT9XZI4_9BACI</name>
<dbReference type="InterPro" id="IPR002347">
    <property type="entry name" value="SDR_fam"/>
</dbReference>
<keyword evidence="2 3" id="KW-0560">Oxidoreductase</keyword>
<evidence type="ECO:0000256" key="2">
    <source>
        <dbReference type="ARBA" id="ARBA00023002"/>
    </source>
</evidence>
<dbReference type="RefSeq" id="WP_307411723.1">
    <property type="nucleotide sequence ID" value="NZ_JAUSTW010000007.1"/>
</dbReference>
<dbReference type="PANTHER" id="PTHR43669">
    <property type="entry name" value="5-KETO-D-GLUCONATE 5-REDUCTASE"/>
    <property type="match status" value="1"/>
</dbReference>
<gene>
    <name evidence="3" type="ORF">J2S10_004192</name>
</gene>
<proteinExistence type="inferred from homology"/>
<comment type="caution">
    <text evidence="3">The sequence shown here is derived from an EMBL/GenBank/DDBJ whole genome shotgun (WGS) entry which is preliminary data.</text>
</comment>
<dbReference type="PRINTS" id="PR00081">
    <property type="entry name" value="GDHRDH"/>
</dbReference>
<accession>A0ABT9XZI4</accession>
<dbReference type="PROSITE" id="PS51257">
    <property type="entry name" value="PROKAR_LIPOPROTEIN"/>
    <property type="match status" value="1"/>
</dbReference>
<dbReference type="Pfam" id="PF00106">
    <property type="entry name" value="adh_short"/>
    <property type="match status" value="1"/>
</dbReference>
<evidence type="ECO:0000313" key="4">
    <source>
        <dbReference type="Proteomes" id="UP001224122"/>
    </source>
</evidence>
<comment type="similarity">
    <text evidence="1">Belongs to the short-chain dehydrogenases/reductases (SDR) family.</text>
</comment>
<dbReference type="CDD" id="cd05233">
    <property type="entry name" value="SDR_c"/>
    <property type="match status" value="1"/>
</dbReference>
<keyword evidence="4" id="KW-1185">Reference proteome</keyword>
<dbReference type="EC" id="1.1.1.100" evidence="3"/>
<reference evidence="3 4" key="1">
    <citation type="submission" date="2023-07" db="EMBL/GenBank/DDBJ databases">
        <title>Genomic Encyclopedia of Type Strains, Phase IV (KMG-IV): sequencing the most valuable type-strain genomes for metagenomic binning, comparative biology and taxonomic classification.</title>
        <authorList>
            <person name="Goeker M."/>
        </authorList>
    </citation>
    <scope>NUCLEOTIDE SEQUENCE [LARGE SCALE GENOMIC DNA]</scope>
    <source>
        <strain evidence="3 4">DSM 27594</strain>
    </source>
</reference>
<dbReference type="EMBL" id="JAUSTW010000007">
    <property type="protein sequence ID" value="MDQ0200990.1"/>
    <property type="molecule type" value="Genomic_DNA"/>
</dbReference>
<dbReference type="GO" id="GO:0004316">
    <property type="term" value="F:3-oxoacyl-[acyl-carrier-protein] reductase (NADPH) activity"/>
    <property type="evidence" value="ECO:0007669"/>
    <property type="project" value="UniProtKB-EC"/>
</dbReference>
<evidence type="ECO:0000313" key="3">
    <source>
        <dbReference type="EMBL" id="MDQ0200990.1"/>
    </source>
</evidence>
<dbReference type="Proteomes" id="UP001224122">
    <property type="component" value="Unassembled WGS sequence"/>
</dbReference>
<dbReference type="SUPFAM" id="SSF51735">
    <property type="entry name" value="NAD(P)-binding Rossmann-fold domains"/>
    <property type="match status" value="1"/>
</dbReference>
<evidence type="ECO:0000256" key="1">
    <source>
        <dbReference type="ARBA" id="ARBA00006484"/>
    </source>
</evidence>
<sequence length="248" mass="26478">MYKQTVLIIGGSGGIGSACVKRYAKEGFHVIAADINEEKGRQLESYSNVTFYPFNILDDESLNNLYNNIKDSCGSIDHILSLAGGPSPKEFVGFGNLSRTAIEESIALNLTAQIALVQKFFPLVIASKSNDKSITLTSSINATRSYKLVSYSAAKAGLLGFVISLVDYLGQYGIRINVILPGTVETGASSSVGRDLGAIANTTSLKRITTSEEVANAFYSVTHVITSITGQAITIDAGQSYFNKNLNP</sequence>
<organism evidence="3 4">
    <name type="scientific">Neobacillus ginsengisoli</name>
    <dbReference type="NCBI Taxonomy" id="904295"/>
    <lineage>
        <taxon>Bacteria</taxon>
        <taxon>Bacillati</taxon>
        <taxon>Bacillota</taxon>
        <taxon>Bacilli</taxon>
        <taxon>Bacillales</taxon>
        <taxon>Bacillaceae</taxon>
        <taxon>Neobacillus</taxon>
    </lineage>
</organism>
<dbReference type="Gene3D" id="3.40.50.720">
    <property type="entry name" value="NAD(P)-binding Rossmann-like Domain"/>
    <property type="match status" value="1"/>
</dbReference>
<protein>
    <submittedName>
        <fullName evidence="3">3-oxoacyl-[acyl-carrier protein] reductase</fullName>
        <ecNumber evidence="3">1.1.1.100</ecNumber>
    </submittedName>
</protein>
<dbReference type="InterPro" id="IPR036291">
    <property type="entry name" value="NAD(P)-bd_dom_sf"/>
</dbReference>
<dbReference type="PANTHER" id="PTHR43669:SF3">
    <property type="entry name" value="ALCOHOL DEHYDROGENASE, PUTATIVE (AFU_ORTHOLOGUE AFUA_3G03445)-RELATED"/>
    <property type="match status" value="1"/>
</dbReference>